<feature type="region of interest" description="Disordered" evidence="1">
    <location>
        <begin position="107"/>
        <end position="163"/>
    </location>
</feature>
<protein>
    <submittedName>
        <fullName evidence="2">Uncharacterized protein</fullName>
    </submittedName>
</protein>
<dbReference type="Proteomes" id="UP001233172">
    <property type="component" value="Unassembled WGS sequence"/>
</dbReference>
<evidence type="ECO:0000256" key="1">
    <source>
        <dbReference type="SAM" id="MobiDB-lite"/>
    </source>
</evidence>
<evidence type="ECO:0000313" key="2">
    <source>
        <dbReference type="EMBL" id="KAK0062007.1"/>
    </source>
</evidence>
<name>A0AAD8BW78_BIOPF</name>
<gene>
    <name evidence="2" type="ORF">Bpfe_008500</name>
</gene>
<dbReference type="AlphaFoldDB" id="A0AAD8BW78"/>
<evidence type="ECO:0000313" key="3">
    <source>
        <dbReference type="Proteomes" id="UP001233172"/>
    </source>
</evidence>
<keyword evidence="3" id="KW-1185">Reference proteome</keyword>
<accession>A0AAD8BW78</accession>
<proteinExistence type="predicted"/>
<reference evidence="2" key="2">
    <citation type="submission" date="2023-04" db="EMBL/GenBank/DDBJ databases">
        <authorList>
            <person name="Bu L."/>
            <person name="Lu L."/>
            <person name="Laidemitt M.R."/>
            <person name="Zhang S.M."/>
            <person name="Mutuku M."/>
            <person name="Mkoji G."/>
            <person name="Steinauer M."/>
            <person name="Loker E.S."/>
        </authorList>
    </citation>
    <scope>NUCLEOTIDE SEQUENCE</scope>
    <source>
        <strain evidence="2">KasaAsao</strain>
        <tissue evidence="2">Whole Snail</tissue>
    </source>
</reference>
<dbReference type="EMBL" id="JASAOG010000027">
    <property type="protein sequence ID" value="KAK0062007.1"/>
    <property type="molecule type" value="Genomic_DNA"/>
</dbReference>
<feature type="compositionally biased region" description="Acidic residues" evidence="1">
    <location>
        <begin position="112"/>
        <end position="163"/>
    </location>
</feature>
<sequence length="228" mass="25496">MRCELVYQLKLTIWICLSNQITFITSAGISNMGRTFVLSLPKLKSSSLVLVFSTFEAEKHIVSVTSSLQPSSFDVKVSTETTRPGVLRLDPDRLNFYERIIVGAREAKGDVDDNDDDDDDDDDNDDDDNDDDDDDDNDNDDDDNDDDDYDDNDDDDDDDDDDDVTYVMRHIMDIESSEKVPTRLHKDKILWESVGGVGSVSVGSVSVDSVAVVKKVLINDRIGQQTLV</sequence>
<comment type="caution">
    <text evidence="2">The sequence shown here is derived from an EMBL/GenBank/DDBJ whole genome shotgun (WGS) entry which is preliminary data.</text>
</comment>
<organism evidence="2 3">
    <name type="scientific">Biomphalaria pfeifferi</name>
    <name type="common">Bloodfluke planorb</name>
    <name type="synonym">Freshwater snail</name>
    <dbReference type="NCBI Taxonomy" id="112525"/>
    <lineage>
        <taxon>Eukaryota</taxon>
        <taxon>Metazoa</taxon>
        <taxon>Spiralia</taxon>
        <taxon>Lophotrochozoa</taxon>
        <taxon>Mollusca</taxon>
        <taxon>Gastropoda</taxon>
        <taxon>Heterobranchia</taxon>
        <taxon>Euthyneura</taxon>
        <taxon>Panpulmonata</taxon>
        <taxon>Hygrophila</taxon>
        <taxon>Lymnaeoidea</taxon>
        <taxon>Planorbidae</taxon>
        <taxon>Biomphalaria</taxon>
    </lineage>
</organism>
<reference evidence="2" key="1">
    <citation type="journal article" date="2023" name="PLoS Negl. Trop. Dis.">
        <title>A genome sequence for Biomphalaria pfeifferi, the major vector snail for the human-infecting parasite Schistosoma mansoni.</title>
        <authorList>
            <person name="Bu L."/>
            <person name="Lu L."/>
            <person name="Laidemitt M.R."/>
            <person name="Zhang S.M."/>
            <person name="Mutuku M."/>
            <person name="Mkoji G."/>
            <person name="Steinauer M."/>
            <person name="Loker E.S."/>
        </authorList>
    </citation>
    <scope>NUCLEOTIDE SEQUENCE</scope>
    <source>
        <strain evidence="2">KasaAsao</strain>
    </source>
</reference>